<dbReference type="PROSITE" id="PS51123">
    <property type="entry name" value="OMPA_2"/>
    <property type="match status" value="1"/>
</dbReference>
<evidence type="ECO:0000256" key="6">
    <source>
        <dbReference type="ARBA" id="ARBA00023237"/>
    </source>
</evidence>
<dbReference type="InterPro" id="IPR006664">
    <property type="entry name" value="OMP_bac"/>
</dbReference>
<evidence type="ECO:0000256" key="1">
    <source>
        <dbReference type="ARBA" id="ARBA00004442"/>
    </source>
</evidence>
<proteinExistence type="inferred from homology"/>
<dbReference type="InterPro" id="IPR006665">
    <property type="entry name" value="OmpA-like"/>
</dbReference>
<dbReference type="GO" id="GO:0051301">
    <property type="term" value="P:cell division"/>
    <property type="evidence" value="ECO:0007669"/>
    <property type="project" value="UniProtKB-KW"/>
</dbReference>
<dbReference type="InterPro" id="IPR014169">
    <property type="entry name" value="Pal_lipo_C"/>
</dbReference>
<evidence type="ECO:0000256" key="8">
    <source>
        <dbReference type="ARBA" id="ARBA00023306"/>
    </source>
</evidence>
<keyword evidence="3" id="KW-0732">Signal</keyword>
<dbReference type="Pfam" id="PF00691">
    <property type="entry name" value="OmpA"/>
    <property type="match status" value="1"/>
</dbReference>
<dbReference type="PROSITE" id="PS51257">
    <property type="entry name" value="PROKAR_LIPOPROTEIN"/>
    <property type="match status" value="1"/>
</dbReference>
<name>A0A382KWT0_9ZZZZ</name>
<dbReference type="CDD" id="cd07185">
    <property type="entry name" value="OmpA_C-like"/>
    <property type="match status" value="1"/>
</dbReference>
<dbReference type="Gene3D" id="3.30.1330.60">
    <property type="entry name" value="OmpA-like domain"/>
    <property type="match status" value="1"/>
</dbReference>
<keyword evidence="5" id="KW-0564">Palmitate</keyword>
<sequence length="182" mass="19613">MRYLQYLIPMVFLGFAMGCATQPGTDNGAGTGTGTGASAGSVAVDSGVTTGRLSDDGAQLGTPIPGDRALNLADERIIYFAFDSAVIRTADRELIRLHGRNLADNPNLRMRLEGHADERGSREYNIGLGERRAQSVKAALMVQGVSTDQLTTVSYGEERPAMLASNESAWEKNRRLEMVYGQ</sequence>
<keyword evidence="4" id="KW-0472">Membrane</keyword>
<evidence type="ECO:0000259" key="9">
    <source>
        <dbReference type="PROSITE" id="PS51123"/>
    </source>
</evidence>
<keyword evidence="2" id="KW-0132">Cell division</keyword>
<evidence type="ECO:0000256" key="2">
    <source>
        <dbReference type="ARBA" id="ARBA00022618"/>
    </source>
</evidence>
<dbReference type="HAMAP" id="MF_02204">
    <property type="entry name" value="Pal"/>
    <property type="match status" value="1"/>
</dbReference>
<dbReference type="GO" id="GO:0009279">
    <property type="term" value="C:cell outer membrane"/>
    <property type="evidence" value="ECO:0007669"/>
    <property type="project" value="UniProtKB-SubCell"/>
</dbReference>
<evidence type="ECO:0000256" key="4">
    <source>
        <dbReference type="ARBA" id="ARBA00023136"/>
    </source>
</evidence>
<dbReference type="SUPFAM" id="SSF103088">
    <property type="entry name" value="OmpA-like"/>
    <property type="match status" value="1"/>
</dbReference>
<dbReference type="NCBIfam" id="TIGR02802">
    <property type="entry name" value="Pal_lipo"/>
    <property type="match status" value="1"/>
</dbReference>
<organism evidence="10">
    <name type="scientific">marine metagenome</name>
    <dbReference type="NCBI Taxonomy" id="408172"/>
    <lineage>
        <taxon>unclassified sequences</taxon>
        <taxon>metagenomes</taxon>
        <taxon>ecological metagenomes</taxon>
    </lineage>
</organism>
<dbReference type="EMBL" id="UINC01083252">
    <property type="protein sequence ID" value="SVC28779.1"/>
    <property type="molecule type" value="Genomic_DNA"/>
</dbReference>
<protein>
    <recommendedName>
        <fullName evidence="9">OmpA-like domain-containing protein</fullName>
    </recommendedName>
</protein>
<evidence type="ECO:0000313" key="10">
    <source>
        <dbReference type="EMBL" id="SVC28779.1"/>
    </source>
</evidence>
<dbReference type="InterPro" id="IPR050330">
    <property type="entry name" value="Bact_OuterMem_StrucFunc"/>
</dbReference>
<dbReference type="InterPro" id="IPR006690">
    <property type="entry name" value="OMPA-like_CS"/>
</dbReference>
<reference evidence="10" key="1">
    <citation type="submission" date="2018-05" db="EMBL/GenBank/DDBJ databases">
        <authorList>
            <person name="Lanie J.A."/>
            <person name="Ng W.-L."/>
            <person name="Kazmierczak K.M."/>
            <person name="Andrzejewski T.M."/>
            <person name="Davidsen T.M."/>
            <person name="Wayne K.J."/>
            <person name="Tettelin H."/>
            <person name="Glass J.I."/>
            <person name="Rusch D."/>
            <person name="Podicherti R."/>
            <person name="Tsui H.-C.T."/>
            <person name="Winkler M.E."/>
        </authorList>
    </citation>
    <scope>NUCLEOTIDE SEQUENCE</scope>
</reference>
<dbReference type="PROSITE" id="PS01068">
    <property type="entry name" value="OMPA_1"/>
    <property type="match status" value="1"/>
</dbReference>
<keyword evidence="7" id="KW-0449">Lipoprotein</keyword>
<dbReference type="InterPro" id="IPR039001">
    <property type="entry name" value="Pal"/>
</dbReference>
<keyword evidence="6" id="KW-0998">Cell outer membrane</keyword>
<keyword evidence="8" id="KW-0131">Cell cycle</keyword>
<dbReference type="PANTHER" id="PTHR30329">
    <property type="entry name" value="STATOR ELEMENT OF FLAGELLAR MOTOR COMPLEX"/>
    <property type="match status" value="1"/>
</dbReference>
<comment type="subcellular location">
    <subcellularLocation>
        <location evidence="1">Cell outer membrane</location>
    </subcellularLocation>
</comment>
<dbReference type="InterPro" id="IPR036737">
    <property type="entry name" value="OmpA-like_sf"/>
</dbReference>
<dbReference type="AlphaFoldDB" id="A0A382KWT0"/>
<accession>A0A382KWT0</accession>
<feature type="domain" description="OmpA-like" evidence="9">
    <location>
        <begin position="67"/>
        <end position="182"/>
    </location>
</feature>
<dbReference type="PRINTS" id="PR01021">
    <property type="entry name" value="OMPADOMAIN"/>
</dbReference>
<evidence type="ECO:0000256" key="3">
    <source>
        <dbReference type="ARBA" id="ARBA00022729"/>
    </source>
</evidence>
<evidence type="ECO:0000256" key="7">
    <source>
        <dbReference type="ARBA" id="ARBA00023288"/>
    </source>
</evidence>
<gene>
    <name evidence="10" type="ORF">METZ01_LOCUS281633</name>
</gene>
<evidence type="ECO:0000256" key="5">
    <source>
        <dbReference type="ARBA" id="ARBA00023139"/>
    </source>
</evidence>
<dbReference type="PANTHER" id="PTHR30329:SF21">
    <property type="entry name" value="LIPOPROTEIN YIAD-RELATED"/>
    <property type="match status" value="1"/>
</dbReference>